<keyword evidence="4" id="KW-1185">Reference proteome</keyword>
<feature type="region of interest" description="Disordered" evidence="2">
    <location>
        <begin position="103"/>
        <end position="146"/>
    </location>
</feature>
<feature type="region of interest" description="Disordered" evidence="2">
    <location>
        <begin position="181"/>
        <end position="221"/>
    </location>
</feature>
<evidence type="ECO:0000256" key="1">
    <source>
        <dbReference type="SAM" id="Coils"/>
    </source>
</evidence>
<proteinExistence type="predicted"/>
<organism evidence="3 4">
    <name type="scientific">Stylosanthes scabra</name>
    <dbReference type="NCBI Taxonomy" id="79078"/>
    <lineage>
        <taxon>Eukaryota</taxon>
        <taxon>Viridiplantae</taxon>
        <taxon>Streptophyta</taxon>
        <taxon>Embryophyta</taxon>
        <taxon>Tracheophyta</taxon>
        <taxon>Spermatophyta</taxon>
        <taxon>Magnoliopsida</taxon>
        <taxon>eudicotyledons</taxon>
        <taxon>Gunneridae</taxon>
        <taxon>Pentapetalae</taxon>
        <taxon>rosids</taxon>
        <taxon>fabids</taxon>
        <taxon>Fabales</taxon>
        <taxon>Fabaceae</taxon>
        <taxon>Papilionoideae</taxon>
        <taxon>50 kb inversion clade</taxon>
        <taxon>dalbergioids sensu lato</taxon>
        <taxon>Dalbergieae</taxon>
        <taxon>Pterocarpus clade</taxon>
        <taxon>Stylosanthes</taxon>
    </lineage>
</organism>
<sequence>MIEIVADANQHFSTRAKSRGVHEVAPSESTMLAKTLAELVAVVKEIKEGQQAYTAALKHSPDISYPKPTKHCGICSCDSHYTDERPQLQDDNVVAATQDFFEPTANPPYNRQFRNKGWRDNQLNNQNVRYQPPHNRQQPYASKNSPLSVDEAIRIYQKENQEIKEIRKRTAEQIAKLYEMMQDTTNQPTQVPPPVTNPPPTQPSQNPKRGINSLQHKKKKK</sequence>
<name>A0ABU6UAM8_9FABA</name>
<feature type="coiled-coil region" evidence="1">
    <location>
        <begin position="149"/>
        <end position="176"/>
    </location>
</feature>
<feature type="compositionally biased region" description="Pro residues" evidence="2">
    <location>
        <begin position="190"/>
        <end position="202"/>
    </location>
</feature>
<feature type="compositionally biased region" description="Polar residues" evidence="2">
    <location>
        <begin position="121"/>
        <end position="146"/>
    </location>
</feature>
<gene>
    <name evidence="3" type="ORF">PIB30_027972</name>
</gene>
<evidence type="ECO:0000256" key="2">
    <source>
        <dbReference type="SAM" id="MobiDB-lite"/>
    </source>
</evidence>
<dbReference type="Proteomes" id="UP001341840">
    <property type="component" value="Unassembled WGS sequence"/>
</dbReference>
<keyword evidence="1" id="KW-0175">Coiled coil</keyword>
<evidence type="ECO:0000313" key="4">
    <source>
        <dbReference type="Proteomes" id="UP001341840"/>
    </source>
</evidence>
<accession>A0ABU6UAM8</accession>
<protein>
    <submittedName>
        <fullName evidence="3">Uncharacterized protein</fullName>
    </submittedName>
</protein>
<comment type="caution">
    <text evidence="3">The sequence shown here is derived from an EMBL/GenBank/DDBJ whole genome shotgun (WGS) entry which is preliminary data.</text>
</comment>
<evidence type="ECO:0000313" key="3">
    <source>
        <dbReference type="EMBL" id="MED6157919.1"/>
    </source>
</evidence>
<reference evidence="3 4" key="1">
    <citation type="journal article" date="2023" name="Plants (Basel)">
        <title>Bridging the Gap: Combining Genomics and Transcriptomics Approaches to Understand Stylosanthes scabra, an Orphan Legume from the Brazilian Caatinga.</title>
        <authorList>
            <person name="Ferreira-Neto J.R.C."/>
            <person name="da Silva M.D."/>
            <person name="Binneck E."/>
            <person name="de Melo N.F."/>
            <person name="da Silva R.H."/>
            <person name="de Melo A.L.T.M."/>
            <person name="Pandolfi V."/>
            <person name="Bustamante F.O."/>
            <person name="Brasileiro-Vidal A.C."/>
            <person name="Benko-Iseppon A.M."/>
        </authorList>
    </citation>
    <scope>NUCLEOTIDE SEQUENCE [LARGE SCALE GENOMIC DNA]</scope>
    <source>
        <tissue evidence="3">Leaves</tissue>
    </source>
</reference>
<dbReference type="EMBL" id="JASCZI010120938">
    <property type="protein sequence ID" value="MED6157919.1"/>
    <property type="molecule type" value="Genomic_DNA"/>
</dbReference>